<evidence type="ECO:0000313" key="1">
    <source>
        <dbReference type="EMBL" id="WTY39188.1"/>
    </source>
</evidence>
<keyword evidence="2" id="KW-1185">Reference proteome</keyword>
<dbReference type="InterPro" id="IPR045633">
    <property type="entry name" value="DUF6414"/>
</dbReference>
<gene>
    <name evidence="1" type="ORF">OG308_15820</name>
</gene>
<dbReference type="Pfam" id="PF19952">
    <property type="entry name" value="DUF6414"/>
    <property type="match status" value="1"/>
</dbReference>
<dbReference type="RefSeq" id="WP_405151082.1">
    <property type="nucleotide sequence ID" value="NZ_CP109527.1"/>
</dbReference>
<sequence>MTWWKPWTWRRPKRQFAGAAVREFIYLDEISVISMLAARSGAVTEQIQEGATREEQLQTDSTAGVNAKALKAESKSSFQTKSSQSVQTTRKANIQSQFKTFYEDARKEKLLFPGEPPRKEVRSVEKFLESDGICRSGADLNRGDIVDFTVVLRADPIYRMGAMIAEFVGMSDDHPEVFGTVQGTMTSEMRSYGKLLERFMTGLVPVKAVVTDVRLLQHGGNQYLVHAPTAERLGLTTSEIQLVGVSEKDSYWKDMRRVLFSDQEVRVLARINDKAIKGAWSPVKLVDLFEGAIPGLGQQFSMLAGMALQQPADQSNRYAELFRRALMLFAADVASHQTFPLSQIQTSDVEALAESLKNQVGTQEAQRSAFRQMQEKLVAFGMTPVDSGVASQLRRQARNRASLPLFLDASSAQLLPTAAAGANGNEQLLEVEIVAMYW</sequence>
<organism evidence="1 2">
    <name type="scientific">Nocardia salmonicida</name>
    <dbReference type="NCBI Taxonomy" id="53431"/>
    <lineage>
        <taxon>Bacteria</taxon>
        <taxon>Bacillati</taxon>
        <taxon>Actinomycetota</taxon>
        <taxon>Actinomycetes</taxon>
        <taxon>Mycobacteriales</taxon>
        <taxon>Nocardiaceae</taxon>
        <taxon>Nocardia</taxon>
    </lineage>
</organism>
<dbReference type="Proteomes" id="UP001621418">
    <property type="component" value="Chromosome"/>
</dbReference>
<dbReference type="EMBL" id="CP109527">
    <property type="protein sequence ID" value="WTY39188.1"/>
    <property type="molecule type" value="Genomic_DNA"/>
</dbReference>
<accession>A0ABZ1NGX9</accession>
<name>A0ABZ1NGX9_9NOCA</name>
<evidence type="ECO:0000313" key="2">
    <source>
        <dbReference type="Proteomes" id="UP001621418"/>
    </source>
</evidence>
<protein>
    <submittedName>
        <fullName evidence="1">Uncharacterized protein</fullName>
    </submittedName>
</protein>
<proteinExistence type="predicted"/>
<reference evidence="1 2" key="1">
    <citation type="submission" date="2022-10" db="EMBL/GenBank/DDBJ databases">
        <title>The complete genomes of actinobacterial strains from the NBC collection.</title>
        <authorList>
            <person name="Joergensen T.S."/>
            <person name="Alvarez Arevalo M."/>
            <person name="Sterndorff E.B."/>
            <person name="Faurdal D."/>
            <person name="Vuksanovic O."/>
            <person name="Mourched A.-S."/>
            <person name="Charusanti P."/>
            <person name="Shaw S."/>
            <person name="Blin K."/>
            <person name="Weber T."/>
        </authorList>
    </citation>
    <scope>NUCLEOTIDE SEQUENCE [LARGE SCALE GENOMIC DNA]</scope>
    <source>
        <strain evidence="1 2">NBC_01413</strain>
    </source>
</reference>